<feature type="region of interest" description="Disordered" evidence="4">
    <location>
        <begin position="417"/>
        <end position="453"/>
    </location>
</feature>
<feature type="domain" description="CusB-like beta-barrel" evidence="6">
    <location>
        <begin position="281"/>
        <end position="354"/>
    </location>
</feature>
<dbReference type="InterPro" id="IPR059052">
    <property type="entry name" value="HH_YbhG-like"/>
</dbReference>
<dbReference type="Gene3D" id="2.40.30.170">
    <property type="match status" value="1"/>
</dbReference>
<reference evidence="7 8" key="1">
    <citation type="journal article" date="2013" name="PLoS ONE">
        <title>Cultivation and Complete Genome Sequencing of Gloeobacter kilaueensis sp. nov., from a Lava Cave in Kilauea Caldera, Hawai'i.</title>
        <authorList>
            <person name="Saw J.H."/>
            <person name="Schatz M."/>
            <person name="Brown M.V."/>
            <person name="Kunkel D.D."/>
            <person name="Foster J.S."/>
            <person name="Shick H."/>
            <person name="Christensen S."/>
            <person name="Hou S."/>
            <person name="Wan X."/>
            <person name="Donachie S.P."/>
        </authorList>
    </citation>
    <scope>NUCLEOTIDE SEQUENCE [LARGE SCALE GENOMIC DNA]</scope>
    <source>
        <strain evidence="8">JS</strain>
    </source>
</reference>
<dbReference type="Pfam" id="PF25881">
    <property type="entry name" value="HH_YBHG"/>
    <property type="match status" value="1"/>
</dbReference>
<dbReference type="PATRIC" id="fig|1183438.3.peg.2178"/>
<dbReference type="InterPro" id="IPR050465">
    <property type="entry name" value="UPF0194_transport"/>
</dbReference>
<comment type="subcellular location">
    <subcellularLocation>
        <location evidence="1">Cell envelope</location>
    </subcellularLocation>
</comment>
<protein>
    <submittedName>
        <fullName evidence="7">Efflux transporter, RND family, MFP subunit</fullName>
    </submittedName>
</protein>
<dbReference type="HOGENOM" id="CLU_018816_14_2_3"/>
<dbReference type="GO" id="GO:1990195">
    <property type="term" value="C:macrolide transmembrane transporter complex"/>
    <property type="evidence" value="ECO:0007669"/>
    <property type="project" value="InterPro"/>
</dbReference>
<feature type="domain" description="YbhG-like alpha-helical hairpin" evidence="5">
    <location>
        <begin position="103"/>
        <end position="232"/>
    </location>
</feature>
<organism evidence="7 8">
    <name type="scientific">Gloeobacter kilaueensis (strain ATCC BAA-2537 / CCAP 1431/1 / ULC 316 / JS1)</name>
    <dbReference type="NCBI Taxonomy" id="1183438"/>
    <lineage>
        <taxon>Bacteria</taxon>
        <taxon>Bacillati</taxon>
        <taxon>Cyanobacteriota</taxon>
        <taxon>Cyanophyceae</taxon>
        <taxon>Gloeobacterales</taxon>
        <taxon>Gloeobacteraceae</taxon>
        <taxon>Gloeobacter</taxon>
    </lineage>
</organism>
<dbReference type="PANTHER" id="PTHR32347:SF14">
    <property type="entry name" value="EFFLUX SYSTEM COMPONENT YKNX-RELATED"/>
    <property type="match status" value="1"/>
</dbReference>
<evidence type="ECO:0000256" key="2">
    <source>
        <dbReference type="ARBA" id="ARBA00009477"/>
    </source>
</evidence>
<gene>
    <name evidence="7" type="ORF">GKIL_2219</name>
</gene>
<dbReference type="SUPFAM" id="SSF111369">
    <property type="entry name" value="HlyD-like secretion proteins"/>
    <property type="match status" value="2"/>
</dbReference>
<dbReference type="NCBIfam" id="TIGR01730">
    <property type="entry name" value="RND_mfp"/>
    <property type="match status" value="1"/>
</dbReference>
<dbReference type="RefSeq" id="WP_023173621.1">
    <property type="nucleotide sequence ID" value="NC_022600.1"/>
</dbReference>
<evidence type="ECO:0000259" key="5">
    <source>
        <dbReference type="Pfam" id="PF25881"/>
    </source>
</evidence>
<dbReference type="InterPro" id="IPR006143">
    <property type="entry name" value="RND_pump_MFP"/>
</dbReference>
<dbReference type="InterPro" id="IPR030190">
    <property type="entry name" value="MacA_alpha-hairpin_sf"/>
</dbReference>
<dbReference type="GO" id="GO:0019898">
    <property type="term" value="C:extrinsic component of membrane"/>
    <property type="evidence" value="ECO:0007669"/>
    <property type="project" value="InterPro"/>
</dbReference>
<evidence type="ECO:0000256" key="3">
    <source>
        <dbReference type="ARBA" id="ARBA00023054"/>
    </source>
</evidence>
<dbReference type="Gene3D" id="6.10.140.1990">
    <property type="match status" value="1"/>
</dbReference>
<accession>U5QLC4</accession>
<dbReference type="Proteomes" id="UP000017396">
    <property type="component" value="Chromosome"/>
</dbReference>
<dbReference type="GO" id="GO:0022857">
    <property type="term" value="F:transmembrane transporter activity"/>
    <property type="evidence" value="ECO:0007669"/>
    <property type="project" value="InterPro"/>
</dbReference>
<dbReference type="eggNOG" id="COG0845">
    <property type="taxonomic scope" value="Bacteria"/>
</dbReference>
<sequence length="453" mass="48502">MAVVSKKQTQQGSRWLLLAAGAAALLAVVWFIFARSPQPADQAQLDQQTVRATRQDITVTVSAAGTIKPLTPVNISPKQPGRLAALYVDQGMQVRAGQILARMDDSNLQGQLLQAKGALAAAQANLRKQEAGNRPQEIAQAEQNLRNAEAQLIATRSTYESNEKLYAAGAVSRNTLDVSRSQYEASLAQIGGLRQQYSLQKAGFRIEDKDTARAQVIQAEGTLKDIQTQVNDTAIRAPFAGVITQKFANPGSFVTPTTSASATTSATSSSILAMAGQLEAVASVAESDIRNIYPGQKVQLQVDAYPDRTFSGVVRLVAPEGVVVQNVTSFEVRVRITDPDRRLLRSAMNLTAKFQVGDHKNALLVPTTAVLNEQGRMGVYVPGRTRAHFQPLKVGATVGAQTEVLAGLKEGDRVYITFPSSRRPNDRPVRSNNSPLGGPPGGSGSRGNRGVPR</sequence>
<dbReference type="GO" id="GO:0030313">
    <property type="term" value="C:cell envelope"/>
    <property type="evidence" value="ECO:0007669"/>
    <property type="project" value="UniProtKB-SubCell"/>
</dbReference>
<dbReference type="AlphaFoldDB" id="U5QLC4"/>
<dbReference type="OrthoDB" id="505602at2"/>
<proteinExistence type="inferred from homology"/>
<dbReference type="EMBL" id="CP003587">
    <property type="protein sequence ID" value="AGY58465.1"/>
    <property type="molecule type" value="Genomic_DNA"/>
</dbReference>
<dbReference type="Pfam" id="PF25954">
    <property type="entry name" value="Beta-barrel_RND_2"/>
    <property type="match status" value="1"/>
</dbReference>
<evidence type="ECO:0000256" key="4">
    <source>
        <dbReference type="SAM" id="MobiDB-lite"/>
    </source>
</evidence>
<keyword evidence="3" id="KW-0175">Coiled coil</keyword>
<dbReference type="STRING" id="1183438.GKIL_2219"/>
<dbReference type="InterPro" id="IPR058792">
    <property type="entry name" value="Beta-barrel_RND_2"/>
</dbReference>
<evidence type="ECO:0000256" key="1">
    <source>
        <dbReference type="ARBA" id="ARBA00004196"/>
    </source>
</evidence>
<evidence type="ECO:0000313" key="7">
    <source>
        <dbReference type="EMBL" id="AGY58465.1"/>
    </source>
</evidence>
<dbReference type="Gene3D" id="2.40.50.100">
    <property type="match status" value="1"/>
</dbReference>
<evidence type="ECO:0000259" key="6">
    <source>
        <dbReference type="Pfam" id="PF25954"/>
    </source>
</evidence>
<dbReference type="KEGG" id="glj:GKIL_2219"/>
<dbReference type="Gene3D" id="2.40.420.20">
    <property type="match status" value="1"/>
</dbReference>
<keyword evidence="8" id="KW-1185">Reference proteome</keyword>
<dbReference type="GO" id="GO:1990961">
    <property type="term" value="P:xenobiotic detoxification by transmembrane export across the plasma membrane"/>
    <property type="evidence" value="ECO:0007669"/>
    <property type="project" value="InterPro"/>
</dbReference>
<comment type="similarity">
    <text evidence="2">Belongs to the membrane fusion protein (MFP) (TC 8.A.1) family.</text>
</comment>
<name>U5QLC4_GLOK1</name>
<dbReference type="PANTHER" id="PTHR32347">
    <property type="entry name" value="EFFLUX SYSTEM COMPONENT YKNX-RELATED"/>
    <property type="match status" value="1"/>
</dbReference>
<evidence type="ECO:0000313" key="8">
    <source>
        <dbReference type="Proteomes" id="UP000017396"/>
    </source>
</evidence>